<dbReference type="SMART" id="SM00368">
    <property type="entry name" value="LRR_RI"/>
    <property type="match status" value="4"/>
</dbReference>
<dbReference type="Pfam" id="PF13516">
    <property type="entry name" value="LRR_6"/>
    <property type="match status" value="2"/>
</dbReference>
<name>A0AA39V6V4_9LECA</name>
<feature type="region of interest" description="Disordered" evidence="1">
    <location>
        <begin position="24"/>
        <end position="48"/>
    </location>
</feature>
<organism evidence="2 3">
    <name type="scientific">Cladonia borealis</name>
    <dbReference type="NCBI Taxonomy" id="184061"/>
    <lineage>
        <taxon>Eukaryota</taxon>
        <taxon>Fungi</taxon>
        <taxon>Dikarya</taxon>
        <taxon>Ascomycota</taxon>
        <taxon>Pezizomycotina</taxon>
        <taxon>Lecanoromycetes</taxon>
        <taxon>OSLEUM clade</taxon>
        <taxon>Lecanoromycetidae</taxon>
        <taxon>Lecanorales</taxon>
        <taxon>Lecanorineae</taxon>
        <taxon>Cladoniaceae</taxon>
        <taxon>Cladonia</taxon>
    </lineage>
</organism>
<reference evidence="2" key="1">
    <citation type="submission" date="2023-03" db="EMBL/GenBank/DDBJ databases">
        <title>Complete genome of Cladonia borealis.</title>
        <authorList>
            <person name="Park H."/>
        </authorList>
    </citation>
    <scope>NUCLEOTIDE SEQUENCE</scope>
    <source>
        <strain evidence="2">ANT050790</strain>
    </source>
</reference>
<dbReference type="EMBL" id="JAFEKC020000019">
    <property type="protein sequence ID" value="KAK0508890.1"/>
    <property type="molecule type" value="Genomic_DNA"/>
</dbReference>
<dbReference type="InterPro" id="IPR032675">
    <property type="entry name" value="LRR_dom_sf"/>
</dbReference>
<gene>
    <name evidence="2" type="ORF">JMJ35_008261</name>
</gene>
<sequence length="515" mass="56825">MGQVQPATLPPYMYHGTEMNGPCKTNQGQQKAIEARQEADELTGSTAKPPQSWWQRQMLAQGPWDEINDPEFVEAFKSEPRYCPEKYFEGHDIPKLLSDLGNSGLVRHVLIENNIIGLAGAAALAHWTLNNPGNIETWFLAGNCINATILQRLVGAWIFADNVTNIWLRRNPLGSESAYMLSILIKNSPKLRTLDLDQTELGDQGVADLFGALLPLQPENVLKVKTPVPAPNGDSEMLYRVISLNPIWIKKRAWGEESPLRTVRPPTTINLDELTYKSTVALRNVYLDAVGASAKACWSIGLYLSHSLCPIESLYLCNNPLGHVGAMALANGLARNQSLLRLNLASCGLNNDGVIAILGALKAHIRLRSLGLSQSHETSKLGSRYNYFDDGIKDALKAFIVEGPKSVRLLDLGDTAMSVPAIDSLAVEVARSDSLVVFYAGSIHGHGDDNVLTLMERKLDGNRQHHYGMDDTTFSKTERRWLMEPKDADIINSACSNRNFELASMGNPPEDVKYR</sequence>
<dbReference type="Gene3D" id="3.80.10.10">
    <property type="entry name" value="Ribonuclease Inhibitor"/>
    <property type="match status" value="2"/>
</dbReference>
<protein>
    <submittedName>
        <fullName evidence="2">Uncharacterized protein</fullName>
    </submittedName>
</protein>
<dbReference type="AlphaFoldDB" id="A0AA39V6V4"/>
<evidence type="ECO:0000313" key="2">
    <source>
        <dbReference type="EMBL" id="KAK0508890.1"/>
    </source>
</evidence>
<proteinExistence type="predicted"/>
<accession>A0AA39V6V4</accession>
<dbReference type="GO" id="GO:0005096">
    <property type="term" value="F:GTPase activator activity"/>
    <property type="evidence" value="ECO:0007669"/>
    <property type="project" value="InterPro"/>
</dbReference>
<dbReference type="InterPro" id="IPR001611">
    <property type="entry name" value="Leu-rich_rpt"/>
</dbReference>
<comment type="caution">
    <text evidence="2">The sequence shown here is derived from an EMBL/GenBank/DDBJ whole genome shotgun (WGS) entry which is preliminary data.</text>
</comment>
<evidence type="ECO:0000313" key="3">
    <source>
        <dbReference type="Proteomes" id="UP001166286"/>
    </source>
</evidence>
<evidence type="ECO:0000256" key="1">
    <source>
        <dbReference type="SAM" id="MobiDB-lite"/>
    </source>
</evidence>
<dbReference type="SUPFAM" id="SSF52047">
    <property type="entry name" value="RNI-like"/>
    <property type="match status" value="1"/>
</dbReference>
<keyword evidence="3" id="KW-1185">Reference proteome</keyword>
<dbReference type="InterPro" id="IPR027038">
    <property type="entry name" value="RanGap"/>
</dbReference>
<dbReference type="PANTHER" id="PTHR24113">
    <property type="entry name" value="RAN GTPASE-ACTIVATING PROTEIN 1"/>
    <property type="match status" value="1"/>
</dbReference>
<dbReference type="Proteomes" id="UP001166286">
    <property type="component" value="Unassembled WGS sequence"/>
</dbReference>